<dbReference type="Proteomes" id="UP000321490">
    <property type="component" value="Unassembled WGS sequence"/>
</dbReference>
<keyword evidence="2" id="KW-1185">Reference proteome</keyword>
<evidence type="ECO:0000313" key="1">
    <source>
        <dbReference type="EMBL" id="TWH73628.1"/>
    </source>
</evidence>
<evidence type="ECO:0000313" key="2">
    <source>
        <dbReference type="Proteomes" id="UP000321490"/>
    </source>
</evidence>
<accession>A0A562IRR5</accession>
<dbReference type="EMBL" id="VLKF01000001">
    <property type="protein sequence ID" value="TWH73628.1"/>
    <property type="molecule type" value="Genomic_DNA"/>
</dbReference>
<organism evidence="1 2">
    <name type="scientific">Modestobacter roseus</name>
    <dbReference type="NCBI Taxonomy" id="1181884"/>
    <lineage>
        <taxon>Bacteria</taxon>
        <taxon>Bacillati</taxon>
        <taxon>Actinomycetota</taxon>
        <taxon>Actinomycetes</taxon>
        <taxon>Geodermatophilales</taxon>
        <taxon>Geodermatophilaceae</taxon>
        <taxon>Modestobacter</taxon>
    </lineage>
</organism>
<dbReference type="RefSeq" id="WP_166521130.1">
    <property type="nucleotide sequence ID" value="NZ_VLKF01000001.1"/>
</dbReference>
<protein>
    <submittedName>
        <fullName evidence="1">Uncharacterized protein</fullName>
    </submittedName>
</protein>
<comment type="caution">
    <text evidence="1">The sequence shown here is derived from an EMBL/GenBank/DDBJ whole genome shotgun (WGS) entry which is preliminary data.</text>
</comment>
<name>A0A562IRR5_9ACTN</name>
<reference evidence="1 2" key="1">
    <citation type="submission" date="2019-07" db="EMBL/GenBank/DDBJ databases">
        <title>R&amp;d 2014.</title>
        <authorList>
            <person name="Klenk H.-P."/>
        </authorList>
    </citation>
    <scope>NUCLEOTIDE SEQUENCE [LARGE SCALE GENOMIC DNA]</scope>
    <source>
        <strain evidence="1 2">DSM 45764</strain>
    </source>
</reference>
<sequence>MTEQQTGLTPEDLIAAIEECHANGWTDGLPVVPPIPSLVHRFLEHTDRSPSEVIWTMTQVKRGCTVQAAAINAAMAGCLPEHFPVVLAALEAAVDEGWPALGGWQSTTGGGPLLVVNGPVRTELGFNSQGNVFGPGFRANATVGRAMRLIIMNAYGIRPHELDQATQGFPGKFSLCIAENEEESPWEPLSVTLGHDAGASTVSALHTRSTEHVDNRNTGDPKAVLNDIADTCGRIGSMTRRFRRVGVVIGPEHAQLLASHGMSKQDVREYLAEHSGRTAGALRAAGRGESTAVFSNHPTAAAFDEKQASDIEQIPDDDLVTSLRTPDDVIVVVAGAANAGISTVVQTLGFPTKTIGTAVVRR</sequence>
<dbReference type="AlphaFoldDB" id="A0A562IRR5"/>
<proteinExistence type="predicted"/>
<gene>
    <name evidence="1" type="ORF">JD78_02152</name>
</gene>